<keyword evidence="2" id="KW-1185">Reference proteome</keyword>
<name>A0ACC2N646_9HYME</name>
<organism evidence="1 2">
    <name type="scientific">Eretmocerus hayati</name>
    <dbReference type="NCBI Taxonomy" id="131215"/>
    <lineage>
        <taxon>Eukaryota</taxon>
        <taxon>Metazoa</taxon>
        <taxon>Ecdysozoa</taxon>
        <taxon>Arthropoda</taxon>
        <taxon>Hexapoda</taxon>
        <taxon>Insecta</taxon>
        <taxon>Pterygota</taxon>
        <taxon>Neoptera</taxon>
        <taxon>Endopterygota</taxon>
        <taxon>Hymenoptera</taxon>
        <taxon>Apocrita</taxon>
        <taxon>Proctotrupomorpha</taxon>
        <taxon>Chalcidoidea</taxon>
        <taxon>Aphelinidae</taxon>
        <taxon>Aphelininae</taxon>
        <taxon>Eretmocerus</taxon>
    </lineage>
</organism>
<gene>
    <name evidence="1" type="ORF">QAD02_008171</name>
</gene>
<reference evidence="1" key="1">
    <citation type="submission" date="2023-04" db="EMBL/GenBank/DDBJ databases">
        <title>A chromosome-level genome assembly of the parasitoid wasp Eretmocerus hayati.</title>
        <authorList>
            <person name="Zhong Y."/>
            <person name="Liu S."/>
            <person name="Liu Y."/>
        </authorList>
    </citation>
    <scope>NUCLEOTIDE SEQUENCE</scope>
    <source>
        <strain evidence="1">ZJU_SS_LIU_2023</strain>
    </source>
</reference>
<evidence type="ECO:0000313" key="2">
    <source>
        <dbReference type="Proteomes" id="UP001239111"/>
    </source>
</evidence>
<dbReference type="Proteomes" id="UP001239111">
    <property type="component" value="Chromosome 4"/>
</dbReference>
<evidence type="ECO:0000313" key="1">
    <source>
        <dbReference type="EMBL" id="KAJ8666509.1"/>
    </source>
</evidence>
<comment type="caution">
    <text evidence="1">The sequence shown here is derived from an EMBL/GenBank/DDBJ whole genome shotgun (WGS) entry which is preliminary data.</text>
</comment>
<accession>A0ACC2N646</accession>
<sequence length="508" mass="58038">MSSNNLPEQPQQLIFDFSQCYVDENGFERFRGVRNERSNPNYLLLEDTGVIDRSSAETAHTNEDTSPHNAVTYCEPSTSGIQNETIAHSELDTCSVQYATAAENSDVIDESNLSITISSRNPFRDGTLENCDNSERGIVDSEPFQANHSLRIDENLDGRGELNIARVETDTNSSLNVTVADHKPNVPFANPEISNADSKPVLTKKDTIRKRKRKQPRETIEAKRKRIADAHLVREACDSLDCRWQCSENFDNDCRASINRQYQKLTNEQKQMFLLIMCIRGTPRTPSAATKNKRSLSVKYHLRESGGEMMRVCKHFFLTTLGFRHNNDKAILRVLKLSNSQAVAPLPDNRGRHPCANRFDRSLIVDHIENFKPTVSHYRREHAPNARYLPSDLTIAAMHENFSQVNPGVQLSIDFYGRCLKELNIRFSKLGHEECERCETLQLHNPHHSSNSLDPDCDTCQAWQTHIRKAELARQKYREYSEQPLPEGAPLLFSRFAESYHASKNRYI</sequence>
<protein>
    <submittedName>
        <fullName evidence="1">Uncharacterized protein</fullName>
    </submittedName>
</protein>
<proteinExistence type="predicted"/>
<dbReference type="EMBL" id="CM056744">
    <property type="protein sequence ID" value="KAJ8666509.1"/>
    <property type="molecule type" value="Genomic_DNA"/>
</dbReference>